<evidence type="ECO:0000259" key="6">
    <source>
        <dbReference type="PROSITE" id="PS50977"/>
    </source>
</evidence>
<dbReference type="InterPro" id="IPR050109">
    <property type="entry name" value="HTH-type_TetR-like_transc_reg"/>
</dbReference>
<dbReference type="Gene3D" id="1.10.10.60">
    <property type="entry name" value="Homeodomain-like"/>
    <property type="match status" value="1"/>
</dbReference>
<dbReference type="RefSeq" id="WP_187783161.1">
    <property type="nucleotide sequence ID" value="NZ_JACTVA010000004.1"/>
</dbReference>
<organism evidence="7 8">
    <name type="scientific">Teichococcus aerophilus</name>
    <dbReference type="NCBI Taxonomy" id="1224513"/>
    <lineage>
        <taxon>Bacteria</taxon>
        <taxon>Pseudomonadati</taxon>
        <taxon>Pseudomonadota</taxon>
        <taxon>Alphaproteobacteria</taxon>
        <taxon>Acetobacterales</taxon>
        <taxon>Roseomonadaceae</taxon>
        <taxon>Roseomonas</taxon>
    </lineage>
</organism>
<evidence type="ECO:0000313" key="7">
    <source>
        <dbReference type="EMBL" id="MBC9205988.1"/>
    </source>
</evidence>
<dbReference type="InterPro" id="IPR009057">
    <property type="entry name" value="Homeodomain-like_sf"/>
</dbReference>
<dbReference type="Gene3D" id="1.10.357.10">
    <property type="entry name" value="Tetracycline Repressor, domain 2"/>
    <property type="match status" value="1"/>
</dbReference>
<dbReference type="InterPro" id="IPR036271">
    <property type="entry name" value="Tet_transcr_reg_TetR-rel_C_sf"/>
</dbReference>
<dbReference type="SUPFAM" id="SSF48498">
    <property type="entry name" value="Tetracyclin repressor-like, C-terminal domain"/>
    <property type="match status" value="1"/>
</dbReference>
<evidence type="ECO:0000256" key="2">
    <source>
        <dbReference type="ARBA" id="ARBA00023125"/>
    </source>
</evidence>
<keyword evidence="2 4" id="KW-0238">DNA-binding</keyword>
<proteinExistence type="predicted"/>
<dbReference type="EMBL" id="JACTVA010000004">
    <property type="protein sequence ID" value="MBC9205988.1"/>
    <property type="molecule type" value="Genomic_DNA"/>
</dbReference>
<dbReference type="InterPro" id="IPR004111">
    <property type="entry name" value="Repressor_TetR_C"/>
</dbReference>
<keyword evidence="8" id="KW-1185">Reference proteome</keyword>
<keyword evidence="3" id="KW-0804">Transcription</keyword>
<comment type="caution">
    <text evidence="7">The sequence shown here is derived from an EMBL/GenBank/DDBJ whole genome shotgun (WGS) entry which is preliminary data.</text>
</comment>
<sequence length="257" mass="27321">MARKPPSPRASPKTSPTRASATRRSRAAPVAVGLSRDAILDAALAEIDGKGLAAFSLRGLARSLGVNASVIVWHIGNRDAVVAEVISLVLRDVVPPRLPGQRWQAWLRSLFARFRDAVRRHPNTAPLIGADTVSNLRPDLALVEAILSVLVEAGVPDARLCESYNAVQAALVGFVTQELAQMPTEDLPSWQSGIQANLAAADAARYPQIARLLPGLANRAFILRWQNGATAPMDGSFELFVDFIVAGLEASLPGASA</sequence>
<dbReference type="InterPro" id="IPR001647">
    <property type="entry name" value="HTH_TetR"/>
</dbReference>
<evidence type="ECO:0000256" key="5">
    <source>
        <dbReference type="SAM" id="MobiDB-lite"/>
    </source>
</evidence>
<dbReference type="PANTHER" id="PTHR30055">
    <property type="entry name" value="HTH-TYPE TRANSCRIPTIONAL REGULATOR RUTR"/>
    <property type="match status" value="1"/>
</dbReference>
<feature type="domain" description="HTH tetR-type" evidence="6">
    <location>
        <begin position="33"/>
        <end position="93"/>
    </location>
</feature>
<protein>
    <submittedName>
        <fullName evidence="7">TetR/AcrR family transcriptional regulator C-terminal domain-containing protein</fullName>
    </submittedName>
</protein>
<gene>
    <name evidence="7" type="ORF">IBL26_03995</name>
</gene>
<reference evidence="7 8" key="1">
    <citation type="journal article" date="2013" name="Int. J. Syst. Evol. Microbiol.">
        <title>Roseomonas aerophila sp. nov., isolated from air.</title>
        <authorList>
            <person name="Kim S.J."/>
            <person name="Weon H.Y."/>
            <person name="Ahn J.H."/>
            <person name="Hong S.B."/>
            <person name="Seok S.J."/>
            <person name="Whang K.S."/>
            <person name="Kwon S.W."/>
        </authorList>
    </citation>
    <scope>NUCLEOTIDE SEQUENCE [LARGE SCALE GENOMIC DNA]</scope>
    <source>
        <strain evidence="7 8">NBRC 108923</strain>
    </source>
</reference>
<evidence type="ECO:0000256" key="4">
    <source>
        <dbReference type="PROSITE-ProRule" id="PRU00335"/>
    </source>
</evidence>
<dbReference type="Pfam" id="PF00440">
    <property type="entry name" value="TetR_N"/>
    <property type="match status" value="1"/>
</dbReference>
<evidence type="ECO:0000313" key="8">
    <source>
        <dbReference type="Proteomes" id="UP000626026"/>
    </source>
</evidence>
<evidence type="ECO:0000256" key="1">
    <source>
        <dbReference type="ARBA" id="ARBA00023015"/>
    </source>
</evidence>
<feature type="region of interest" description="Disordered" evidence="5">
    <location>
        <begin position="1"/>
        <end position="28"/>
    </location>
</feature>
<dbReference type="PROSITE" id="PS50977">
    <property type="entry name" value="HTH_TETR_2"/>
    <property type="match status" value="1"/>
</dbReference>
<dbReference type="SUPFAM" id="SSF46689">
    <property type="entry name" value="Homeodomain-like"/>
    <property type="match status" value="1"/>
</dbReference>
<dbReference type="Pfam" id="PF02909">
    <property type="entry name" value="TetR_C_1"/>
    <property type="match status" value="1"/>
</dbReference>
<keyword evidence="1" id="KW-0805">Transcription regulation</keyword>
<name>A0ABR7RHT7_9PROT</name>
<dbReference type="Proteomes" id="UP000626026">
    <property type="component" value="Unassembled WGS sequence"/>
</dbReference>
<evidence type="ECO:0000256" key="3">
    <source>
        <dbReference type="ARBA" id="ARBA00023163"/>
    </source>
</evidence>
<accession>A0ABR7RHT7</accession>
<dbReference type="PANTHER" id="PTHR30055:SF151">
    <property type="entry name" value="TRANSCRIPTIONAL REGULATORY PROTEIN"/>
    <property type="match status" value="1"/>
</dbReference>
<feature type="DNA-binding region" description="H-T-H motif" evidence="4">
    <location>
        <begin position="56"/>
        <end position="75"/>
    </location>
</feature>